<dbReference type="PANTHER" id="PTHR28632">
    <property type="entry name" value="TRANSLATION MACHINERY-ASSOCIATED PROTEIN 7"/>
    <property type="match status" value="1"/>
</dbReference>
<name>A0A9W8IGB7_9FUNG</name>
<evidence type="ECO:0000313" key="4">
    <source>
        <dbReference type="EMBL" id="KAJ2850756.1"/>
    </source>
</evidence>
<feature type="transmembrane region" description="Helical" evidence="2">
    <location>
        <begin position="142"/>
        <end position="162"/>
    </location>
</feature>
<dbReference type="Gene3D" id="1.10.287.70">
    <property type="match status" value="1"/>
</dbReference>
<feature type="domain" description="Potassium channel" evidence="3">
    <location>
        <begin position="410"/>
        <end position="479"/>
    </location>
</feature>
<dbReference type="AlphaFoldDB" id="A0A9W8IGB7"/>
<feature type="compositionally biased region" description="Basic residues" evidence="1">
    <location>
        <begin position="551"/>
        <end position="561"/>
    </location>
</feature>
<dbReference type="SUPFAM" id="SSF81324">
    <property type="entry name" value="Voltage-gated potassium channels"/>
    <property type="match status" value="1"/>
</dbReference>
<feature type="compositionally biased region" description="Basic and acidic residues" evidence="1">
    <location>
        <begin position="572"/>
        <end position="590"/>
    </location>
</feature>
<reference evidence="4" key="1">
    <citation type="submission" date="2022-07" db="EMBL/GenBank/DDBJ databases">
        <title>Phylogenomic reconstructions and comparative analyses of Kickxellomycotina fungi.</title>
        <authorList>
            <person name="Reynolds N.K."/>
            <person name="Stajich J.E."/>
            <person name="Barry K."/>
            <person name="Grigoriev I.V."/>
            <person name="Crous P."/>
            <person name="Smith M.E."/>
        </authorList>
    </citation>
    <scope>NUCLEOTIDE SEQUENCE</scope>
    <source>
        <strain evidence="4">NRRL 1566</strain>
    </source>
</reference>
<feature type="transmembrane region" description="Helical" evidence="2">
    <location>
        <begin position="102"/>
        <end position="122"/>
    </location>
</feature>
<dbReference type="InterPro" id="IPR015157">
    <property type="entry name" value="TMA7"/>
</dbReference>
<keyword evidence="2" id="KW-0472">Membrane</keyword>
<dbReference type="OrthoDB" id="297496at2759"/>
<evidence type="ECO:0000256" key="2">
    <source>
        <dbReference type="SAM" id="Phobius"/>
    </source>
</evidence>
<feature type="transmembrane region" description="Helical" evidence="2">
    <location>
        <begin position="259"/>
        <end position="277"/>
    </location>
</feature>
<dbReference type="Pfam" id="PF09072">
    <property type="entry name" value="TMA7"/>
    <property type="match status" value="1"/>
</dbReference>
<dbReference type="Proteomes" id="UP001139887">
    <property type="component" value="Unassembled WGS sequence"/>
</dbReference>
<feature type="region of interest" description="Disordered" evidence="1">
    <location>
        <begin position="548"/>
        <end position="609"/>
    </location>
</feature>
<feature type="transmembrane region" description="Helical" evidence="2">
    <location>
        <begin position="315"/>
        <end position="341"/>
    </location>
</feature>
<sequence length="609" mass="67110">MEAPNIHGVHTRPEFLTTEIPSAALDTSESSGILDATISPTHGFSTPETTYPYEGSLGSQADSFYDADDGQQQQQHKVPKWRIGPWGTFYNAADRVEPKTRILPSVAAILMPITVLFVLTSVEGNWAQAAPGYDGLRLNKPGGYVAGNAIATALAFLSALTIGMRNIEGCRRFISLRGAALSQIGINLVLGSVCIVTGAVFQRNELNGQVAWITPEYVCIYVGAALAYMQALLLTVDLLSTRNFSKRGHGFGGPAMQGAIFLANVVAIWTGFGSLVFSNVESNIQWHAYNSCFNAWVLLITTGANVLPFHTTNSLVFIFFWLPIGILIMFIFFCCFAVGFVKRFDETPLRRIRETRARLHAACRDLRRGRAPGQRLRIDALQRRLQMLEARRLQYFSLLFAVAVVLKVCSWVLSSIIFTLTEPGWSYWDSLIFVFFTLLTVGIQQRVPASAAGMPLYHAYTFIDILCTAAVDGLLVHIVWNLVPWPRYTAAAHALGAKILRKPPPPQPEQLPPGMPLTTGDRLDAAIGAAARLRLILVHNAVPESQLRFQGGKKKPLKAPKKTMAVEDEADLEFKRKKQEEQRQLKELQKKAQGKGPLTSGGIKKSGKK</sequence>
<evidence type="ECO:0000256" key="1">
    <source>
        <dbReference type="SAM" id="MobiDB-lite"/>
    </source>
</evidence>
<evidence type="ECO:0000313" key="5">
    <source>
        <dbReference type="Proteomes" id="UP001139887"/>
    </source>
</evidence>
<comment type="caution">
    <text evidence="4">The sequence shown here is derived from an EMBL/GenBank/DDBJ whole genome shotgun (WGS) entry which is preliminary data.</text>
</comment>
<dbReference type="InterPro" id="IPR013099">
    <property type="entry name" value="K_chnl_dom"/>
</dbReference>
<dbReference type="EMBL" id="JANBUW010000024">
    <property type="protein sequence ID" value="KAJ2850756.1"/>
    <property type="molecule type" value="Genomic_DNA"/>
</dbReference>
<protein>
    <recommendedName>
        <fullName evidence="3">Potassium channel domain-containing protein</fullName>
    </recommendedName>
</protein>
<feature type="transmembrane region" description="Helical" evidence="2">
    <location>
        <begin position="456"/>
        <end position="480"/>
    </location>
</feature>
<keyword evidence="2" id="KW-1133">Transmembrane helix</keyword>
<feature type="transmembrane region" description="Helical" evidence="2">
    <location>
        <begin position="425"/>
        <end position="444"/>
    </location>
</feature>
<organism evidence="4 5">
    <name type="scientific">Coemansia brasiliensis</name>
    <dbReference type="NCBI Taxonomy" id="2650707"/>
    <lineage>
        <taxon>Eukaryota</taxon>
        <taxon>Fungi</taxon>
        <taxon>Fungi incertae sedis</taxon>
        <taxon>Zoopagomycota</taxon>
        <taxon>Kickxellomycotina</taxon>
        <taxon>Kickxellomycetes</taxon>
        <taxon>Kickxellales</taxon>
        <taxon>Kickxellaceae</taxon>
        <taxon>Coemansia</taxon>
    </lineage>
</organism>
<evidence type="ECO:0000259" key="3">
    <source>
        <dbReference type="Pfam" id="PF07885"/>
    </source>
</evidence>
<accession>A0A9W8IGB7</accession>
<keyword evidence="5" id="KW-1185">Reference proteome</keyword>
<gene>
    <name evidence="4" type="ORF">IWW36_001651</name>
</gene>
<keyword evidence="2" id="KW-0812">Transmembrane</keyword>
<dbReference type="Pfam" id="PF07885">
    <property type="entry name" value="Ion_trans_2"/>
    <property type="match status" value="1"/>
</dbReference>
<proteinExistence type="predicted"/>
<feature type="transmembrane region" description="Helical" evidence="2">
    <location>
        <begin position="220"/>
        <end position="239"/>
    </location>
</feature>
<feature type="transmembrane region" description="Helical" evidence="2">
    <location>
        <begin position="393"/>
        <end position="413"/>
    </location>
</feature>
<feature type="transmembrane region" description="Helical" evidence="2">
    <location>
        <begin position="174"/>
        <end position="200"/>
    </location>
</feature>